<protein>
    <submittedName>
        <fullName evidence="1">Uncharacterized protein</fullName>
    </submittedName>
</protein>
<keyword evidence="2" id="KW-1185">Reference proteome</keyword>
<name>A0ABR7RQH3_9PROT</name>
<sequence length="72" mass="7198">MPGTLQASRAARAAADVAPAPAAAPVSVTIGRVDIRATVRAPQPAMPVRPAAPNPAGLSLDAYLRRRDGGSG</sequence>
<gene>
    <name evidence="1" type="ORF">IBL26_18580</name>
</gene>
<dbReference type="RefSeq" id="WP_187786010.1">
    <property type="nucleotide sequence ID" value="NZ_JACTVA010000040.1"/>
</dbReference>
<evidence type="ECO:0000313" key="2">
    <source>
        <dbReference type="Proteomes" id="UP000626026"/>
    </source>
</evidence>
<comment type="caution">
    <text evidence="1">The sequence shown here is derived from an EMBL/GenBank/DDBJ whole genome shotgun (WGS) entry which is preliminary data.</text>
</comment>
<dbReference type="EMBL" id="JACTVA010000040">
    <property type="protein sequence ID" value="MBC9208860.1"/>
    <property type="molecule type" value="Genomic_DNA"/>
</dbReference>
<evidence type="ECO:0000313" key="1">
    <source>
        <dbReference type="EMBL" id="MBC9208860.1"/>
    </source>
</evidence>
<accession>A0ABR7RQH3</accession>
<organism evidence="1 2">
    <name type="scientific">Teichococcus aerophilus</name>
    <dbReference type="NCBI Taxonomy" id="1224513"/>
    <lineage>
        <taxon>Bacteria</taxon>
        <taxon>Pseudomonadati</taxon>
        <taxon>Pseudomonadota</taxon>
        <taxon>Alphaproteobacteria</taxon>
        <taxon>Acetobacterales</taxon>
        <taxon>Roseomonadaceae</taxon>
        <taxon>Roseomonas</taxon>
    </lineage>
</organism>
<dbReference type="Proteomes" id="UP000626026">
    <property type="component" value="Unassembled WGS sequence"/>
</dbReference>
<reference evidence="1 2" key="1">
    <citation type="journal article" date="2013" name="Int. J. Syst. Evol. Microbiol.">
        <title>Roseomonas aerophila sp. nov., isolated from air.</title>
        <authorList>
            <person name="Kim S.J."/>
            <person name="Weon H.Y."/>
            <person name="Ahn J.H."/>
            <person name="Hong S.B."/>
            <person name="Seok S.J."/>
            <person name="Whang K.S."/>
            <person name="Kwon S.W."/>
        </authorList>
    </citation>
    <scope>NUCLEOTIDE SEQUENCE [LARGE SCALE GENOMIC DNA]</scope>
    <source>
        <strain evidence="1 2">NBRC 108923</strain>
    </source>
</reference>
<proteinExistence type="predicted"/>